<gene>
    <name evidence="10" type="ORF">SNAT2548_LOCUS4825</name>
</gene>
<sequence length="126" mass="13134">MARGRSSLTAVLALAALVAKRVKRVVAAVVIGRLSPSFVPAPQAVARVELQQATGAVVAAGLAAVSAPQPALAARASDEDDEGFDVRILAVLALPLFAISWALFNVWRVAFRQVVRIGESAKGNSY</sequence>
<feature type="transmembrane region" description="Helical" evidence="8">
    <location>
        <begin position="88"/>
        <end position="107"/>
    </location>
</feature>
<dbReference type="HAMAP" id="MF_00717">
    <property type="entry name" value="PSII_PsbY"/>
    <property type="match status" value="1"/>
</dbReference>
<feature type="chain" id="PRO_5032400901" description="Photosystem II protein Y" evidence="9">
    <location>
        <begin position="28"/>
        <end position="126"/>
    </location>
</feature>
<keyword evidence="11" id="KW-1185">Reference proteome</keyword>
<dbReference type="AlphaFoldDB" id="A0A812ILS4"/>
<comment type="subcellular location">
    <subcellularLocation>
        <location evidence="1">Membrane</location>
    </subcellularLocation>
</comment>
<dbReference type="Pfam" id="PF06298">
    <property type="entry name" value="PsbY"/>
    <property type="match status" value="1"/>
</dbReference>
<keyword evidence="9" id="KW-0732">Signal</keyword>
<dbReference type="GO" id="GO:0015979">
    <property type="term" value="P:photosynthesis"/>
    <property type="evidence" value="ECO:0007669"/>
    <property type="project" value="UniProtKB-KW"/>
</dbReference>
<evidence type="ECO:0000256" key="5">
    <source>
        <dbReference type="ARBA" id="ARBA00023078"/>
    </source>
</evidence>
<keyword evidence="7" id="KW-0604">Photosystem II</keyword>
<evidence type="ECO:0000256" key="4">
    <source>
        <dbReference type="ARBA" id="ARBA00022989"/>
    </source>
</evidence>
<keyword evidence="2" id="KW-0602">Photosynthesis</keyword>
<evidence type="ECO:0000256" key="3">
    <source>
        <dbReference type="ARBA" id="ARBA00022692"/>
    </source>
</evidence>
<comment type="caution">
    <text evidence="10">The sequence shown here is derived from an EMBL/GenBank/DDBJ whole genome shotgun (WGS) entry which is preliminary data.</text>
</comment>
<evidence type="ECO:0000256" key="8">
    <source>
        <dbReference type="SAM" id="Phobius"/>
    </source>
</evidence>
<evidence type="ECO:0000256" key="1">
    <source>
        <dbReference type="ARBA" id="ARBA00004370"/>
    </source>
</evidence>
<evidence type="ECO:0000256" key="9">
    <source>
        <dbReference type="SAM" id="SignalP"/>
    </source>
</evidence>
<feature type="signal peptide" evidence="9">
    <location>
        <begin position="1"/>
        <end position="27"/>
    </location>
</feature>
<keyword evidence="6 8" id="KW-0472">Membrane</keyword>
<dbReference type="GO" id="GO:0030145">
    <property type="term" value="F:manganese ion binding"/>
    <property type="evidence" value="ECO:0007669"/>
    <property type="project" value="InterPro"/>
</dbReference>
<name>A0A812ILS4_9DINO</name>
<protein>
    <recommendedName>
        <fullName evidence="12">Photosystem II protein Y</fullName>
    </recommendedName>
</protein>
<keyword evidence="3 8" id="KW-0812">Transmembrane</keyword>
<dbReference type="OrthoDB" id="445821at2759"/>
<evidence type="ECO:0000313" key="10">
    <source>
        <dbReference type="EMBL" id="CAE7040783.1"/>
    </source>
</evidence>
<keyword evidence="5" id="KW-0793">Thylakoid</keyword>
<dbReference type="EMBL" id="CAJNDS010000300">
    <property type="protein sequence ID" value="CAE7040783.1"/>
    <property type="molecule type" value="Genomic_DNA"/>
</dbReference>
<accession>A0A812ILS4</accession>
<evidence type="ECO:0008006" key="12">
    <source>
        <dbReference type="Google" id="ProtNLM"/>
    </source>
</evidence>
<keyword evidence="4 8" id="KW-1133">Transmembrane helix</keyword>
<evidence type="ECO:0000256" key="7">
    <source>
        <dbReference type="ARBA" id="ARBA00023276"/>
    </source>
</evidence>
<organism evidence="10 11">
    <name type="scientific">Symbiodinium natans</name>
    <dbReference type="NCBI Taxonomy" id="878477"/>
    <lineage>
        <taxon>Eukaryota</taxon>
        <taxon>Sar</taxon>
        <taxon>Alveolata</taxon>
        <taxon>Dinophyceae</taxon>
        <taxon>Suessiales</taxon>
        <taxon>Symbiodiniaceae</taxon>
        <taxon>Symbiodinium</taxon>
    </lineage>
</organism>
<dbReference type="InterPro" id="IPR009388">
    <property type="entry name" value="PSII_PsbY"/>
</dbReference>
<evidence type="ECO:0000256" key="2">
    <source>
        <dbReference type="ARBA" id="ARBA00022531"/>
    </source>
</evidence>
<proteinExistence type="inferred from homology"/>
<evidence type="ECO:0000256" key="6">
    <source>
        <dbReference type="ARBA" id="ARBA00023136"/>
    </source>
</evidence>
<reference evidence="10" key="1">
    <citation type="submission" date="2021-02" db="EMBL/GenBank/DDBJ databases">
        <authorList>
            <person name="Dougan E. K."/>
            <person name="Rhodes N."/>
            <person name="Thang M."/>
            <person name="Chan C."/>
        </authorList>
    </citation>
    <scope>NUCLEOTIDE SEQUENCE</scope>
</reference>
<dbReference type="Proteomes" id="UP000604046">
    <property type="component" value="Unassembled WGS sequence"/>
</dbReference>
<dbReference type="GO" id="GO:0009523">
    <property type="term" value="C:photosystem II"/>
    <property type="evidence" value="ECO:0007669"/>
    <property type="project" value="UniProtKB-KW"/>
</dbReference>
<evidence type="ECO:0000313" key="11">
    <source>
        <dbReference type="Proteomes" id="UP000604046"/>
    </source>
</evidence>